<dbReference type="SUPFAM" id="SSF55895">
    <property type="entry name" value="Ribonuclease Rh-like"/>
    <property type="match status" value="2"/>
</dbReference>
<dbReference type="Gene3D" id="3.90.730.10">
    <property type="entry name" value="Ribonuclease T2-like"/>
    <property type="match status" value="2"/>
</dbReference>
<dbReference type="Proteomes" id="UP000288716">
    <property type="component" value="Unassembled WGS sequence"/>
</dbReference>
<protein>
    <submittedName>
        <fullName evidence="6">Uncharacterized protein</fullName>
    </submittedName>
</protein>
<dbReference type="AlphaFoldDB" id="A0A443S6W7"/>
<comment type="caution">
    <text evidence="6">The sequence shown here is derived from an EMBL/GenBank/DDBJ whole genome shotgun (WGS) entry which is preliminary data.</text>
</comment>
<accession>A0A443S6W7</accession>
<dbReference type="OrthoDB" id="435754at2759"/>
<dbReference type="GO" id="GO:0003723">
    <property type="term" value="F:RNA binding"/>
    <property type="evidence" value="ECO:0007669"/>
    <property type="project" value="InterPro"/>
</dbReference>
<dbReference type="Pfam" id="PF00445">
    <property type="entry name" value="Ribonuclease_T2"/>
    <property type="match status" value="2"/>
</dbReference>
<evidence type="ECO:0000256" key="1">
    <source>
        <dbReference type="ARBA" id="ARBA00007469"/>
    </source>
</evidence>
<keyword evidence="7" id="KW-1185">Reference proteome</keyword>
<proteinExistence type="inferred from homology"/>
<dbReference type="GO" id="GO:0033897">
    <property type="term" value="F:ribonuclease T2 activity"/>
    <property type="evidence" value="ECO:0007669"/>
    <property type="project" value="InterPro"/>
</dbReference>
<keyword evidence="5" id="KW-0732">Signal</keyword>
<sequence>MKTAIILFCFIPLCYAQVRSVDEQIDDLQKEVDKYAKWMIEPVLDLKEEKFFRDIYRLPVFVEPGLIKEDLKERPFKHDTYLAINYDIIDTPEEIIMDRQSVNGYLTFHGFDEFYPFLMPKYLVNNYPRDLATSLKEQKDPFRPIFQSREIQPTFNKRFARLMYVIIKKEGKDYFVEIPFAEHNETAPILLHENNELCFQTPYLLQKTGRPYTSFFYIRDQFRVYTWLPFFDNHTNVTYVVQVFVKLPGQYFEMLHALYRQRVVEANKLRHMLLPMPRPMKYVRLHDYYQLPMYENEQLIRQLDPAAAAAVVMPHTVKKGVPIIGQEMVEYMYASTITQQSFFPNDKAPSEQDYVEVSILDENGSLKSLIGVLNDLSTFFTLPITVGNISNYVAYIHFDKHGRPYTWLPFRFSDRGNTFFAQVRVFRSEKFALTITAEQLIAQHGYYTSSDHIPELFKKKNYIKNEYPHPQLYIYNPNYILAVTYSPALCGSYVLRRQWSIRTRCQKSEWLIHGLWYPKDYLTAYRKEECISNNWRQGFQRVENEVQVPEGYRNVSKIISTSFENVDFWDHEWCNNGFFMINATTGAFRFQNPAQYFNLALHLFNYLEVQQRANQFLKSDDNEYSPALQLKQFLESFPARPMIYTYRIVGKEVIAFTELRFCFNSTDSDSTLVPVVCDPRFFKASKEMSTYKRFYYPTSYSFFHFIFLRLRVTKEPMLRILDLRPSLTHAYMHNMYLDERQHHIDAFQEQVYRENARYTHIKQDFTQFWLNEHNEDIFKVLKRIFGTVGILMYDVKERFNQPLDYFDFATHLYKQLDASQWLIDVPYNEFLEIENLRQRLLEKFKVPELSLSCAFDQANRVEYLSEIRVCYSRSKFTLIPCPTIVKYATRDYAGPKQFACKNTFQIRK</sequence>
<dbReference type="VEuPathDB" id="VectorBase:LDEU008763"/>
<evidence type="ECO:0000313" key="7">
    <source>
        <dbReference type="Proteomes" id="UP000288716"/>
    </source>
</evidence>
<dbReference type="GO" id="GO:0006401">
    <property type="term" value="P:RNA catabolic process"/>
    <property type="evidence" value="ECO:0007669"/>
    <property type="project" value="TreeGrafter"/>
</dbReference>
<dbReference type="EMBL" id="NCKV01006780">
    <property type="protein sequence ID" value="RWS23277.1"/>
    <property type="molecule type" value="Genomic_DNA"/>
</dbReference>
<feature type="chain" id="PRO_5019282963" evidence="5">
    <location>
        <begin position="17"/>
        <end position="908"/>
    </location>
</feature>
<reference evidence="6 7" key="1">
    <citation type="journal article" date="2018" name="Gigascience">
        <title>Genomes of trombidid mites reveal novel predicted allergens and laterally-transferred genes associated with secondary metabolism.</title>
        <authorList>
            <person name="Dong X."/>
            <person name="Chaisiri K."/>
            <person name="Xia D."/>
            <person name="Armstrong S.D."/>
            <person name="Fang Y."/>
            <person name="Donnelly M.J."/>
            <person name="Kadowaki T."/>
            <person name="McGarry J.W."/>
            <person name="Darby A.C."/>
            <person name="Makepeace B.L."/>
        </authorList>
    </citation>
    <scope>NUCLEOTIDE SEQUENCE [LARGE SCALE GENOMIC DNA]</scope>
    <source>
        <strain evidence="6">UoL-UT</strain>
    </source>
</reference>
<keyword evidence="3" id="KW-0456">Lyase</keyword>
<gene>
    <name evidence="6" type="ORF">B4U80_13413</name>
</gene>
<dbReference type="PANTHER" id="PTHR11240">
    <property type="entry name" value="RIBONUCLEASE T2"/>
    <property type="match status" value="1"/>
</dbReference>
<evidence type="ECO:0000256" key="3">
    <source>
        <dbReference type="ARBA" id="ARBA00023239"/>
    </source>
</evidence>
<dbReference type="PANTHER" id="PTHR11240:SF75">
    <property type="entry name" value="RIBONUCLEASE 3"/>
    <property type="match status" value="1"/>
</dbReference>
<dbReference type="GO" id="GO:0005576">
    <property type="term" value="C:extracellular region"/>
    <property type="evidence" value="ECO:0007669"/>
    <property type="project" value="TreeGrafter"/>
</dbReference>
<evidence type="ECO:0000256" key="4">
    <source>
        <dbReference type="RuleBase" id="RU004328"/>
    </source>
</evidence>
<evidence type="ECO:0000313" key="6">
    <source>
        <dbReference type="EMBL" id="RWS23277.1"/>
    </source>
</evidence>
<evidence type="ECO:0000256" key="5">
    <source>
        <dbReference type="SAM" id="SignalP"/>
    </source>
</evidence>
<evidence type="ECO:0000256" key="2">
    <source>
        <dbReference type="ARBA" id="ARBA00022801"/>
    </source>
</evidence>
<dbReference type="GO" id="GO:0016787">
    <property type="term" value="F:hydrolase activity"/>
    <property type="evidence" value="ECO:0007669"/>
    <property type="project" value="UniProtKB-KW"/>
</dbReference>
<comment type="similarity">
    <text evidence="1 4">Belongs to the RNase T2 family.</text>
</comment>
<dbReference type="InterPro" id="IPR036430">
    <property type="entry name" value="RNase_T2-like_sf"/>
</dbReference>
<feature type="signal peptide" evidence="5">
    <location>
        <begin position="1"/>
        <end position="16"/>
    </location>
</feature>
<name>A0A443S6W7_9ACAR</name>
<organism evidence="6 7">
    <name type="scientific">Leptotrombidium deliense</name>
    <dbReference type="NCBI Taxonomy" id="299467"/>
    <lineage>
        <taxon>Eukaryota</taxon>
        <taxon>Metazoa</taxon>
        <taxon>Ecdysozoa</taxon>
        <taxon>Arthropoda</taxon>
        <taxon>Chelicerata</taxon>
        <taxon>Arachnida</taxon>
        <taxon>Acari</taxon>
        <taxon>Acariformes</taxon>
        <taxon>Trombidiformes</taxon>
        <taxon>Prostigmata</taxon>
        <taxon>Anystina</taxon>
        <taxon>Parasitengona</taxon>
        <taxon>Trombiculoidea</taxon>
        <taxon>Trombiculidae</taxon>
        <taxon>Leptotrombidium</taxon>
    </lineage>
</organism>
<dbReference type="InterPro" id="IPR001568">
    <property type="entry name" value="RNase_T2-like"/>
</dbReference>
<keyword evidence="2" id="KW-0378">Hydrolase</keyword>